<gene>
    <name evidence="2" type="ORF">HMPREF3293_02469</name>
</gene>
<dbReference type="PANTHER" id="PTHR36836:SF1">
    <property type="entry name" value="COLANIC ACID BIOSYNTHESIS PROTEIN WCAK"/>
    <property type="match status" value="1"/>
</dbReference>
<evidence type="ECO:0000313" key="3">
    <source>
        <dbReference type="Proteomes" id="UP000070366"/>
    </source>
</evidence>
<dbReference type="AlphaFoldDB" id="A0A136Q131"/>
<accession>A0A136Q131</accession>
<dbReference type="EMBL" id="LSZW01000064">
    <property type="protein sequence ID" value="KXK64390.1"/>
    <property type="molecule type" value="Genomic_DNA"/>
</dbReference>
<comment type="caution">
    <text evidence="2">The sequence shown here is derived from an EMBL/GenBank/DDBJ whole genome shotgun (WGS) entry which is preliminary data.</text>
</comment>
<dbReference type="PANTHER" id="PTHR36836">
    <property type="entry name" value="COLANIC ACID BIOSYNTHESIS PROTEIN WCAK"/>
    <property type="match status" value="1"/>
</dbReference>
<proteinExistence type="predicted"/>
<protein>
    <recommendedName>
        <fullName evidence="1">Polysaccharide pyruvyl transferase domain-containing protein</fullName>
    </recommendedName>
</protein>
<evidence type="ECO:0000313" key="2">
    <source>
        <dbReference type="EMBL" id="KXK64390.1"/>
    </source>
</evidence>
<dbReference type="STRING" id="626937.HMPREF3293_02469"/>
<evidence type="ECO:0000259" key="1">
    <source>
        <dbReference type="Pfam" id="PF04230"/>
    </source>
</evidence>
<keyword evidence="3" id="KW-1185">Reference proteome</keyword>
<sequence>MMMVENFIHYSHQKDPEIQYYVVAEDEVHINRIKEATGLGEQIFYIKGAELFRNNSVMRSFILKKIFHVDVYSDLMKKMDKILVFGGDDYTEIYGMKYLYRQLCYTDAMKPKETYMALVGQSIGPFKRKFTRNRAFSLFGLMDMISLREHESYLYLKKYGFSNIVEMTDLALLPLAKEDSKAITKENTIILCPSELMYRHAKKISREEFIEFNIQLCRCLLNKGYKLILLPHVWDDMIGGDLAITKEIYQAVADKENILLVEEPVLPAQIRYMIRKSRLLIAERMHPAISCLECETPSLVFSYGRKYEGIFKKLYGLNELLIDIREYDDIKSLLSDCMKKLENIMQQYDFIVDRIKKKNNEAQPITREHIYNIVDATQK</sequence>
<dbReference type="InterPro" id="IPR007345">
    <property type="entry name" value="Polysacch_pyruvyl_Trfase"/>
</dbReference>
<name>A0A136Q131_9FIRM</name>
<dbReference type="Pfam" id="PF04230">
    <property type="entry name" value="PS_pyruv_trans"/>
    <property type="match status" value="1"/>
</dbReference>
<feature type="domain" description="Polysaccharide pyruvyl transferase" evidence="1">
    <location>
        <begin position="65"/>
        <end position="304"/>
    </location>
</feature>
<organism evidence="2 3">
    <name type="scientific">Christensenella minuta</name>
    <dbReference type="NCBI Taxonomy" id="626937"/>
    <lineage>
        <taxon>Bacteria</taxon>
        <taxon>Bacillati</taxon>
        <taxon>Bacillota</taxon>
        <taxon>Clostridia</taxon>
        <taxon>Christensenellales</taxon>
        <taxon>Christensenellaceae</taxon>
        <taxon>Christensenella</taxon>
    </lineage>
</organism>
<reference evidence="2 3" key="1">
    <citation type="submission" date="2016-02" db="EMBL/GenBank/DDBJ databases">
        <authorList>
            <person name="Wen L."/>
            <person name="He K."/>
            <person name="Yang H."/>
        </authorList>
    </citation>
    <scope>NUCLEOTIDE SEQUENCE [LARGE SCALE GENOMIC DNA]</scope>
    <source>
        <strain evidence="2 3">DSM 22607</strain>
    </source>
</reference>
<dbReference type="Proteomes" id="UP000070366">
    <property type="component" value="Unassembled WGS sequence"/>
</dbReference>